<feature type="compositionally biased region" description="Low complexity" evidence="1">
    <location>
        <begin position="537"/>
        <end position="546"/>
    </location>
</feature>
<feature type="domain" description="PB1" evidence="4">
    <location>
        <begin position="1006"/>
        <end position="1089"/>
    </location>
</feature>
<dbReference type="SMART" id="SM00325">
    <property type="entry name" value="RhoGEF"/>
    <property type="match status" value="1"/>
</dbReference>
<dbReference type="Pfam" id="PF06395">
    <property type="entry name" value="CDC24"/>
    <property type="match status" value="1"/>
</dbReference>
<dbReference type="PANTHER" id="PTHR47339:SF1">
    <property type="entry name" value="CELL DIVISION CONTROL PROTEIN 24"/>
    <property type="match status" value="1"/>
</dbReference>
<dbReference type="GO" id="GO:0005737">
    <property type="term" value="C:cytoplasm"/>
    <property type="evidence" value="ECO:0007669"/>
    <property type="project" value="TreeGrafter"/>
</dbReference>
<dbReference type="SMART" id="SM00666">
    <property type="entry name" value="PB1"/>
    <property type="match status" value="1"/>
</dbReference>
<feature type="compositionally biased region" description="Low complexity" evidence="1">
    <location>
        <begin position="925"/>
        <end position="952"/>
    </location>
</feature>
<evidence type="ECO:0000256" key="1">
    <source>
        <dbReference type="SAM" id="MobiDB-lite"/>
    </source>
</evidence>
<dbReference type="SUPFAM" id="SSF50729">
    <property type="entry name" value="PH domain-like"/>
    <property type="match status" value="1"/>
</dbReference>
<feature type="domain" description="DH" evidence="3">
    <location>
        <begin position="275"/>
        <end position="456"/>
    </location>
</feature>
<dbReference type="CDD" id="cd00160">
    <property type="entry name" value="RhoGEF"/>
    <property type="match status" value="1"/>
</dbReference>
<dbReference type="OrthoDB" id="1594986at2759"/>
<dbReference type="FunFam" id="2.30.29.30:FF:000365">
    <property type="entry name" value="Related to CDC24-GTP/GDP exchange factor for Cdc42p"/>
    <property type="match status" value="1"/>
</dbReference>
<dbReference type="InterPro" id="IPR000270">
    <property type="entry name" value="PB1_dom"/>
</dbReference>
<dbReference type="FunFam" id="1.20.900.10:FF:000046">
    <property type="entry name" value="Related to CDC24-GTP/GDP exchange factor for Cdc42p"/>
    <property type="match status" value="1"/>
</dbReference>
<dbReference type="InterPro" id="IPR053026">
    <property type="entry name" value="CDC42_GEF"/>
</dbReference>
<sequence length="1089" mass="117393">MAASTSLAFRSVRKQSISASSSPAFDPTSLSAATMPLSPSPLPGMNASTIPSAAASSSADGGIGSSLIGPGGAALMAGAPAAANTIANKQAVAGSSLYQACLNLRDRLYSVPGFGEAYLDEMAATNSAVSPSTASDPLSPTAGSPTSPTGAPARKSSSDPVTQLWQCFRLGSPLCALFNTMNPDVELPVNPDANRSNANACKAQVMKFIIALKEKLGWDPDDIFTVSQLYLNDTNGFVKVVRTINRLLDVFEERGLLIETNRKSDNDDLDHPSDDRAKVIRELLTTERKYVQDLEVMQNYARALAQYDILPPDTLHNLFGNLNKLVDVQRRFLICVEENVRRPPDEQHFGHVFMTMEDDFTVYEPFCANYNLALDLINQEAHNLVRLKGMPLAQGCYLDPAYELPTFMIKPVQRICKYPLLLEQLLKKTPEDAPRYQELEDGLEVMHRITDKVNETSRLQENAQLVKELEWRVEDWKGHNIKTFGLLLLSDVFMVAKSDTEREYHVYLFEKILLCCKELAPAAQKKSSKNNSILKQKGGPASAAGGKKAKTTLQLKGRIFINNVTGVFANSKMSSILGAPSGQHALQVWWRGDVDHESFALKCKNEEQLKQWQTAINKLIDEVNLRRQQAAAQHYSQQQQQQQHNINMAGAGTRRITQMSSHFPQTPLSEVGLVNPFTSAVLPPSGLSRTQSQASSYRYDDEDSEGASYYEPTSGRATPAQGRYSQPGTEGRERGNSLASNGNNDLRPRARTEDQDSSVMAQWRSHSPAVPPPMPRGLSYSSGADQHQHALRKASSSRQLRQASNASSRTPRAGGVDGGAVEYLDGSSDSASSDLRYAAGRPRGDSVASSMSCTTSDSGAAHSRSRSASNPQMYVLPPHMQGPAPPMPKVPYVGDGKNAGSPTSATAPSSTSTAAAVGAAATGANGVDKRFSSSSISTSESGQSGQSRPQSSTAASSPVNANLNGYTATPTAPSTLRNHQTPHTYRPTPTPTPTSASASAASSSAAVKLNVSFQDDKYVVVVLSTTSFSALLDKVTKKIRLCSGKLVEHTLRMRYIDDDGDAVLISDDDDVQMAFDSALAGGEVELVVT</sequence>
<dbReference type="InterPro" id="IPR001849">
    <property type="entry name" value="PH_domain"/>
</dbReference>
<dbReference type="Gene3D" id="3.10.20.90">
    <property type="entry name" value="Phosphatidylinositol 3-kinase Catalytic Subunit, Chain A, domain 1"/>
    <property type="match status" value="1"/>
</dbReference>
<dbReference type="Gene3D" id="1.10.418.10">
    <property type="entry name" value="Calponin-like domain"/>
    <property type="match status" value="1"/>
</dbReference>
<feature type="compositionally biased region" description="Polar residues" evidence="1">
    <location>
        <begin position="953"/>
        <end position="983"/>
    </location>
</feature>
<dbReference type="GO" id="GO:0005634">
    <property type="term" value="C:nucleus"/>
    <property type="evidence" value="ECO:0007669"/>
    <property type="project" value="TreeGrafter"/>
</dbReference>
<protein>
    <submittedName>
        <fullName evidence="5">Related to CDC24-GTP/GDP exchange factor for Cdc42p</fullName>
    </submittedName>
</protein>
<feature type="region of interest" description="Disordered" evidence="1">
    <location>
        <begin position="680"/>
        <end position="910"/>
    </location>
</feature>
<dbReference type="GO" id="GO:0031106">
    <property type="term" value="P:septin ring organization"/>
    <property type="evidence" value="ECO:0007669"/>
    <property type="project" value="TreeGrafter"/>
</dbReference>
<feature type="domain" description="PH" evidence="2">
    <location>
        <begin position="480"/>
        <end position="621"/>
    </location>
</feature>
<proteinExistence type="predicted"/>
<dbReference type="Pfam" id="PF00564">
    <property type="entry name" value="PB1"/>
    <property type="match status" value="1"/>
</dbReference>
<dbReference type="SMART" id="SM00233">
    <property type="entry name" value="PH"/>
    <property type="match status" value="1"/>
</dbReference>
<feature type="compositionally biased region" description="Low complexity" evidence="1">
    <location>
        <begin position="825"/>
        <end position="834"/>
    </location>
</feature>
<feature type="compositionally biased region" description="Polar residues" evidence="1">
    <location>
        <begin position="687"/>
        <end position="696"/>
    </location>
</feature>
<dbReference type="InterPro" id="IPR035899">
    <property type="entry name" value="DBL_dom_sf"/>
</dbReference>
<dbReference type="PANTHER" id="PTHR47339">
    <property type="entry name" value="CELL DIVISION CONTROL PROTEIN 24"/>
    <property type="match status" value="1"/>
</dbReference>
<dbReference type="GO" id="GO:0000935">
    <property type="term" value="C:division septum"/>
    <property type="evidence" value="ECO:0007669"/>
    <property type="project" value="TreeGrafter"/>
</dbReference>
<dbReference type="CDD" id="cd13246">
    <property type="entry name" value="PH_Scd1"/>
    <property type="match status" value="1"/>
</dbReference>
<dbReference type="Gene3D" id="2.30.29.30">
    <property type="entry name" value="Pleckstrin-homology domain (PH domain)/Phosphotyrosine-binding domain (PTB)"/>
    <property type="match status" value="1"/>
</dbReference>
<dbReference type="InterPro" id="IPR036872">
    <property type="entry name" value="CH_dom_sf"/>
</dbReference>
<feature type="compositionally biased region" description="Polar residues" evidence="1">
    <location>
        <begin position="129"/>
        <end position="149"/>
    </location>
</feature>
<dbReference type="PROSITE" id="PS51745">
    <property type="entry name" value="PB1"/>
    <property type="match status" value="1"/>
</dbReference>
<evidence type="ECO:0000313" key="6">
    <source>
        <dbReference type="Proteomes" id="UP000008867"/>
    </source>
</evidence>
<feature type="compositionally biased region" description="Polar residues" evidence="1">
    <location>
        <begin position="794"/>
        <end position="810"/>
    </location>
</feature>
<feature type="region of interest" description="Disordered" evidence="1">
    <location>
        <begin position="129"/>
        <end position="158"/>
    </location>
</feature>
<dbReference type="HOGENOM" id="CLU_007879_0_0_1"/>
<dbReference type="CDD" id="cd05992">
    <property type="entry name" value="PB1"/>
    <property type="match status" value="1"/>
</dbReference>
<dbReference type="GO" id="GO:0030010">
    <property type="term" value="P:establishment of cell polarity"/>
    <property type="evidence" value="ECO:0007669"/>
    <property type="project" value="TreeGrafter"/>
</dbReference>
<dbReference type="InterPro" id="IPR011993">
    <property type="entry name" value="PH-like_dom_sf"/>
</dbReference>
<dbReference type="EMBL" id="FQ311442">
    <property type="protein sequence ID" value="CBQ71165.1"/>
    <property type="molecule type" value="Genomic_DNA"/>
</dbReference>
<dbReference type="PROSITE" id="PS50003">
    <property type="entry name" value="PH_DOMAIN"/>
    <property type="match status" value="1"/>
</dbReference>
<dbReference type="Pfam" id="PF15411">
    <property type="entry name" value="PH_10"/>
    <property type="match status" value="1"/>
</dbReference>
<keyword evidence="6" id="KW-1185">Reference proteome</keyword>
<gene>
    <name evidence="5" type="ORF">sr10836</name>
</gene>
<dbReference type="VEuPathDB" id="FungiDB:sr10836"/>
<dbReference type="AlphaFoldDB" id="E6ZVA8"/>
<feature type="region of interest" description="Disordered" evidence="1">
    <location>
        <begin position="925"/>
        <end position="999"/>
    </location>
</feature>
<dbReference type="CDD" id="cd00014">
    <property type="entry name" value="CH_SF"/>
    <property type="match status" value="1"/>
</dbReference>
<dbReference type="Pfam" id="PF00621">
    <property type="entry name" value="RhoGEF"/>
    <property type="match status" value="1"/>
</dbReference>
<feature type="compositionally biased region" description="Low complexity" evidence="1">
    <location>
        <begin position="898"/>
        <end position="910"/>
    </location>
</feature>
<dbReference type="Proteomes" id="UP000008867">
    <property type="component" value="Chromosome 20"/>
</dbReference>
<dbReference type="InterPro" id="IPR033511">
    <property type="entry name" value="Cdc24/Scd1_PH_dom"/>
</dbReference>
<name>E6ZVA8_SPORE</name>
<accession>E6ZVA8</accession>
<dbReference type="GO" id="GO:0043332">
    <property type="term" value="C:mating projection tip"/>
    <property type="evidence" value="ECO:0007669"/>
    <property type="project" value="TreeGrafter"/>
</dbReference>
<organism evidence="5 6">
    <name type="scientific">Sporisorium reilianum (strain SRZ2)</name>
    <name type="common">Maize head smut fungus</name>
    <dbReference type="NCBI Taxonomy" id="999809"/>
    <lineage>
        <taxon>Eukaryota</taxon>
        <taxon>Fungi</taxon>
        <taxon>Dikarya</taxon>
        <taxon>Basidiomycota</taxon>
        <taxon>Ustilaginomycotina</taxon>
        <taxon>Ustilaginomycetes</taxon>
        <taxon>Ustilaginales</taxon>
        <taxon>Ustilaginaceae</taxon>
        <taxon>Sporisorium</taxon>
    </lineage>
</organism>
<dbReference type="PROSITE" id="PS50010">
    <property type="entry name" value="DH_2"/>
    <property type="match status" value="1"/>
</dbReference>
<feature type="region of interest" description="Disordered" evidence="1">
    <location>
        <begin position="527"/>
        <end position="547"/>
    </location>
</feature>
<dbReference type="InterPro" id="IPR010481">
    <property type="entry name" value="Cdc24/Scd1_N"/>
</dbReference>
<evidence type="ECO:0000259" key="2">
    <source>
        <dbReference type="PROSITE" id="PS50003"/>
    </source>
</evidence>
<feature type="compositionally biased region" description="Low complexity" evidence="1">
    <location>
        <begin position="856"/>
        <end position="869"/>
    </location>
</feature>
<dbReference type="InterPro" id="IPR053793">
    <property type="entry name" value="PB1-like"/>
</dbReference>
<evidence type="ECO:0000259" key="4">
    <source>
        <dbReference type="PROSITE" id="PS51745"/>
    </source>
</evidence>
<evidence type="ECO:0000259" key="3">
    <source>
        <dbReference type="PROSITE" id="PS50010"/>
    </source>
</evidence>
<dbReference type="SUPFAM" id="SSF48065">
    <property type="entry name" value="DBL homology domain (DH-domain)"/>
    <property type="match status" value="1"/>
</dbReference>
<evidence type="ECO:0000313" key="5">
    <source>
        <dbReference type="EMBL" id="CBQ71165.1"/>
    </source>
</evidence>
<dbReference type="GO" id="GO:0005085">
    <property type="term" value="F:guanyl-nucleotide exchange factor activity"/>
    <property type="evidence" value="ECO:0007669"/>
    <property type="project" value="InterPro"/>
</dbReference>
<dbReference type="SUPFAM" id="SSF54277">
    <property type="entry name" value="CAD &amp; PB1 domains"/>
    <property type="match status" value="1"/>
</dbReference>
<dbReference type="eggNOG" id="KOG3519">
    <property type="taxonomic scope" value="Eukaryota"/>
</dbReference>
<reference evidence="5 6" key="1">
    <citation type="journal article" date="2010" name="Science">
        <title>Pathogenicity determinants in smut fungi revealed by genome comparison.</title>
        <authorList>
            <person name="Schirawski J."/>
            <person name="Mannhaupt G."/>
            <person name="Muench K."/>
            <person name="Brefort T."/>
            <person name="Schipper K."/>
            <person name="Doehlemann G."/>
            <person name="Di Stasio M."/>
            <person name="Roessel N."/>
            <person name="Mendoza-Mendoza A."/>
            <person name="Pester D."/>
            <person name="Mueller O."/>
            <person name="Winterberg B."/>
            <person name="Meyer E."/>
            <person name="Ghareeb H."/>
            <person name="Wollenberg T."/>
            <person name="Muensterkoetter M."/>
            <person name="Wong P."/>
            <person name="Walter M."/>
            <person name="Stukenbrock E."/>
            <person name="Gueldener U."/>
            <person name="Kahmann R."/>
        </authorList>
    </citation>
    <scope>NUCLEOTIDE SEQUENCE [LARGE SCALE GENOMIC DNA]</scope>
    <source>
        <strain evidence="6">SRZ2</strain>
    </source>
</reference>
<dbReference type="Gene3D" id="1.20.900.10">
    <property type="entry name" value="Dbl homology (DH) domain"/>
    <property type="match status" value="1"/>
</dbReference>
<dbReference type="InterPro" id="IPR000219">
    <property type="entry name" value="DH_dom"/>
</dbReference>